<evidence type="ECO:0000313" key="2">
    <source>
        <dbReference type="EMBL" id="KAJ9131584.1"/>
    </source>
</evidence>
<feature type="region of interest" description="Disordered" evidence="1">
    <location>
        <begin position="23"/>
        <end position="42"/>
    </location>
</feature>
<comment type="caution">
    <text evidence="2">The sequence shown here is derived from an EMBL/GenBank/DDBJ whole genome shotgun (WGS) entry which is preliminary data.</text>
</comment>
<accession>A0AA38R2P9</accession>
<gene>
    <name evidence="2" type="ORF">NKR23_g11683</name>
</gene>
<proteinExistence type="predicted"/>
<organism evidence="2 3">
    <name type="scientific">Pleurostoma richardsiae</name>
    <dbReference type="NCBI Taxonomy" id="41990"/>
    <lineage>
        <taxon>Eukaryota</taxon>
        <taxon>Fungi</taxon>
        <taxon>Dikarya</taxon>
        <taxon>Ascomycota</taxon>
        <taxon>Pezizomycotina</taxon>
        <taxon>Sordariomycetes</taxon>
        <taxon>Sordariomycetidae</taxon>
        <taxon>Calosphaeriales</taxon>
        <taxon>Pleurostomataceae</taxon>
        <taxon>Pleurostoma</taxon>
    </lineage>
</organism>
<dbReference type="AlphaFoldDB" id="A0AA38R2P9"/>
<keyword evidence="3" id="KW-1185">Reference proteome</keyword>
<feature type="compositionally biased region" description="Basic and acidic residues" evidence="1">
    <location>
        <begin position="80"/>
        <end position="94"/>
    </location>
</feature>
<feature type="region of interest" description="Disordered" evidence="1">
    <location>
        <begin position="64"/>
        <end position="94"/>
    </location>
</feature>
<dbReference type="EMBL" id="JANBVO010000067">
    <property type="protein sequence ID" value="KAJ9131584.1"/>
    <property type="molecule type" value="Genomic_DNA"/>
</dbReference>
<evidence type="ECO:0000313" key="3">
    <source>
        <dbReference type="Proteomes" id="UP001174694"/>
    </source>
</evidence>
<feature type="compositionally biased region" description="Low complexity" evidence="1">
    <location>
        <begin position="66"/>
        <end position="79"/>
    </location>
</feature>
<evidence type="ECO:0000256" key="1">
    <source>
        <dbReference type="SAM" id="MobiDB-lite"/>
    </source>
</evidence>
<dbReference type="Proteomes" id="UP001174694">
    <property type="component" value="Unassembled WGS sequence"/>
</dbReference>
<sequence>MSQQYFSQPTDRRHTQPVIDALQYTPPASTADKPQDKKDAADTASVMTTSTFASTKALLKDRFFKSGSGSSGSAGSSSSNKDKKPTDADRKRAEEEARLMRAQVRFSS</sequence>
<name>A0AA38R2P9_9PEZI</name>
<reference evidence="2" key="1">
    <citation type="submission" date="2022-07" db="EMBL/GenBank/DDBJ databases">
        <title>Fungi with potential for degradation of polypropylene.</title>
        <authorList>
            <person name="Gostincar C."/>
        </authorList>
    </citation>
    <scope>NUCLEOTIDE SEQUENCE</scope>
    <source>
        <strain evidence="2">EXF-13308</strain>
    </source>
</reference>
<protein>
    <submittedName>
        <fullName evidence="2">Uncharacterized protein</fullName>
    </submittedName>
</protein>